<evidence type="ECO:0000313" key="2">
    <source>
        <dbReference type="EMBL" id="MFC6090956.1"/>
    </source>
</evidence>
<sequence>MTTRTATAAVLACAALLTSPAAPTAFADAPDALQACGAYTEDRSTSREEALARTRTWLEAHVPYSQRACHENEHGSYRTDCSGFVSLAWGLDRSRPTSGLGEVSREIPREELMPGDALNSPGHVALFVRWEDGARTRPVVREHTGPDGEPVVERAWSPETAARYTPIRYDRIVG</sequence>
<accession>A0ABW1P6V0</accession>
<comment type="caution">
    <text evidence="2">The sequence shown here is derived from an EMBL/GenBank/DDBJ whole genome shotgun (WGS) entry which is preliminary data.</text>
</comment>
<protein>
    <recommendedName>
        <fullName evidence="4">Cell wall-associated NlpC family hydrolase</fullName>
    </recommendedName>
</protein>
<dbReference type="EMBL" id="JBHSQO010000015">
    <property type="protein sequence ID" value="MFC6090956.1"/>
    <property type="molecule type" value="Genomic_DNA"/>
</dbReference>
<gene>
    <name evidence="2" type="ORF">ACFP3R_16885</name>
</gene>
<evidence type="ECO:0000313" key="3">
    <source>
        <dbReference type="Proteomes" id="UP001596220"/>
    </source>
</evidence>
<feature type="chain" id="PRO_5046714313" description="Cell wall-associated NlpC family hydrolase" evidence="1">
    <location>
        <begin position="28"/>
        <end position="174"/>
    </location>
</feature>
<dbReference type="Proteomes" id="UP001596220">
    <property type="component" value="Unassembled WGS sequence"/>
</dbReference>
<reference evidence="3" key="1">
    <citation type="journal article" date="2019" name="Int. J. Syst. Evol. Microbiol.">
        <title>The Global Catalogue of Microorganisms (GCM) 10K type strain sequencing project: providing services to taxonomists for standard genome sequencing and annotation.</title>
        <authorList>
            <consortium name="The Broad Institute Genomics Platform"/>
            <consortium name="The Broad Institute Genome Sequencing Center for Infectious Disease"/>
            <person name="Wu L."/>
            <person name="Ma J."/>
        </authorList>
    </citation>
    <scope>NUCLEOTIDE SEQUENCE [LARGE SCALE GENOMIC DNA]</scope>
    <source>
        <strain evidence="3">CGMCC 4.7246</strain>
    </source>
</reference>
<proteinExistence type="predicted"/>
<keyword evidence="1" id="KW-0732">Signal</keyword>
<dbReference type="InterPro" id="IPR038765">
    <property type="entry name" value="Papain-like_cys_pep_sf"/>
</dbReference>
<keyword evidence="3" id="KW-1185">Reference proteome</keyword>
<feature type="signal peptide" evidence="1">
    <location>
        <begin position="1"/>
        <end position="27"/>
    </location>
</feature>
<organism evidence="2 3">
    <name type="scientific">Saccharothrix lopnurensis</name>
    <dbReference type="NCBI Taxonomy" id="1670621"/>
    <lineage>
        <taxon>Bacteria</taxon>
        <taxon>Bacillati</taxon>
        <taxon>Actinomycetota</taxon>
        <taxon>Actinomycetes</taxon>
        <taxon>Pseudonocardiales</taxon>
        <taxon>Pseudonocardiaceae</taxon>
        <taxon>Saccharothrix</taxon>
    </lineage>
</organism>
<dbReference type="RefSeq" id="WP_380637159.1">
    <property type="nucleotide sequence ID" value="NZ_JBHSQO010000015.1"/>
</dbReference>
<evidence type="ECO:0000256" key="1">
    <source>
        <dbReference type="SAM" id="SignalP"/>
    </source>
</evidence>
<dbReference type="SUPFAM" id="SSF54001">
    <property type="entry name" value="Cysteine proteinases"/>
    <property type="match status" value="1"/>
</dbReference>
<dbReference type="Gene3D" id="3.90.1720.10">
    <property type="entry name" value="endopeptidase domain like (from Nostoc punctiforme)"/>
    <property type="match status" value="1"/>
</dbReference>
<name>A0ABW1P6V0_9PSEU</name>
<evidence type="ECO:0008006" key="4">
    <source>
        <dbReference type="Google" id="ProtNLM"/>
    </source>
</evidence>